<proteinExistence type="predicted"/>
<dbReference type="InterPro" id="IPR049249">
    <property type="entry name" value="DUF6882"/>
</dbReference>
<organism evidence="2 3">
    <name type="scientific">Actinomadura livida</name>
    <dbReference type="NCBI Taxonomy" id="79909"/>
    <lineage>
        <taxon>Bacteria</taxon>
        <taxon>Bacillati</taxon>
        <taxon>Actinomycetota</taxon>
        <taxon>Actinomycetes</taxon>
        <taxon>Streptosporangiales</taxon>
        <taxon>Thermomonosporaceae</taxon>
        <taxon>Actinomadura</taxon>
    </lineage>
</organism>
<dbReference type="Proteomes" id="UP001501427">
    <property type="component" value="Unassembled WGS sequence"/>
</dbReference>
<sequence>MAAMTTPAAQGLAAKNRTAKSLPAGPRTSYAPRCESTDSESLACPIPAHDRPDYWDNVPDMSGFSPAFERLGAALAAVVLQQQETLAEFLPREDWSADLTARTYSSGGVTVRVSLLGSYAARERTWLWGWANPQFGDAHPAVTPTLGIRTLGERLGITEFTTPEVDLSWYEGPAGHGGELVAMAAGGVLGGGGYIGAGYDGGSAYLHVDDPQAPPARWDPVTVPRLLTNAAALFPHEPRLTLAGLLSHHRVPFRQTDVLTEALPAGGGTARATFDGLGRFVGWKAELTPVSLGT</sequence>
<comment type="caution">
    <text evidence="2">The sequence shown here is derived from an EMBL/GenBank/DDBJ whole genome shotgun (WGS) entry which is preliminary data.</text>
</comment>
<evidence type="ECO:0000256" key="1">
    <source>
        <dbReference type="SAM" id="MobiDB-lite"/>
    </source>
</evidence>
<protein>
    <submittedName>
        <fullName evidence="2">Uncharacterized protein</fullName>
    </submittedName>
</protein>
<dbReference type="EMBL" id="BAAAHD010000016">
    <property type="protein sequence ID" value="GAA0554514.1"/>
    <property type="molecule type" value="Genomic_DNA"/>
</dbReference>
<evidence type="ECO:0000313" key="3">
    <source>
        <dbReference type="Proteomes" id="UP001501427"/>
    </source>
</evidence>
<reference evidence="2 3" key="1">
    <citation type="journal article" date="2019" name="Int. J. Syst. Evol. Microbiol.">
        <title>The Global Catalogue of Microorganisms (GCM) 10K type strain sequencing project: providing services to taxonomists for standard genome sequencing and annotation.</title>
        <authorList>
            <consortium name="The Broad Institute Genomics Platform"/>
            <consortium name="The Broad Institute Genome Sequencing Center for Infectious Disease"/>
            <person name="Wu L."/>
            <person name="Ma J."/>
        </authorList>
    </citation>
    <scope>NUCLEOTIDE SEQUENCE [LARGE SCALE GENOMIC DNA]</scope>
    <source>
        <strain evidence="2 3">JCM 10667</strain>
    </source>
</reference>
<evidence type="ECO:0000313" key="2">
    <source>
        <dbReference type="EMBL" id="GAA0554514.1"/>
    </source>
</evidence>
<feature type="region of interest" description="Disordered" evidence="1">
    <location>
        <begin position="1"/>
        <end position="42"/>
    </location>
</feature>
<accession>A0ABN1DX17</accession>
<dbReference type="Pfam" id="PF21813">
    <property type="entry name" value="DUF6882"/>
    <property type="match status" value="1"/>
</dbReference>
<gene>
    <name evidence="2" type="ORF">GCM10009546_15530</name>
</gene>
<keyword evidence="3" id="KW-1185">Reference proteome</keyword>
<name>A0ABN1DX17_9ACTN</name>